<dbReference type="STRING" id="6185.A0A095BX12"/>
<name>A0A095BX12_SCHHA</name>
<proteinExistence type="predicted"/>
<evidence type="ECO:0000313" key="1">
    <source>
        <dbReference type="EMBL" id="KGB33578.1"/>
    </source>
</evidence>
<protein>
    <submittedName>
        <fullName evidence="1">Uncharacterized protein</fullName>
    </submittedName>
</protein>
<dbReference type="AlphaFoldDB" id="A0A095BX12"/>
<accession>A0A095BX12</accession>
<dbReference type="EMBL" id="KL250556">
    <property type="protein sequence ID" value="KGB33578.1"/>
    <property type="molecule type" value="Genomic_DNA"/>
</dbReference>
<organism evidence="1">
    <name type="scientific">Schistosoma haematobium</name>
    <name type="common">Blood fluke</name>
    <dbReference type="NCBI Taxonomy" id="6185"/>
    <lineage>
        <taxon>Eukaryota</taxon>
        <taxon>Metazoa</taxon>
        <taxon>Spiralia</taxon>
        <taxon>Lophotrochozoa</taxon>
        <taxon>Platyhelminthes</taxon>
        <taxon>Trematoda</taxon>
        <taxon>Digenea</taxon>
        <taxon>Strigeidida</taxon>
        <taxon>Schistosomatoidea</taxon>
        <taxon>Schistosomatidae</taxon>
        <taxon>Schistosoma</taxon>
    </lineage>
</organism>
<reference evidence="1" key="1">
    <citation type="journal article" date="2012" name="Nat. Genet.">
        <title>Whole-genome sequence of Schistosoma haematobium.</title>
        <authorList>
            <person name="Young N.D."/>
            <person name="Jex A.R."/>
            <person name="Li B."/>
            <person name="Liu S."/>
            <person name="Yang L."/>
            <person name="Xiong Z."/>
            <person name="Li Y."/>
            <person name="Cantacessi C."/>
            <person name="Hall R.S."/>
            <person name="Xu X."/>
            <person name="Chen F."/>
            <person name="Wu X."/>
            <person name="Zerlotini A."/>
            <person name="Oliveira G."/>
            <person name="Hofmann A."/>
            <person name="Zhang G."/>
            <person name="Fang X."/>
            <person name="Kang Y."/>
            <person name="Campbell B.E."/>
            <person name="Loukas A."/>
            <person name="Ranganathan S."/>
            <person name="Rollinson D."/>
            <person name="Rinaldi G."/>
            <person name="Brindley P.J."/>
            <person name="Yang H."/>
            <person name="Wang J."/>
            <person name="Wang J."/>
            <person name="Gasser R.B."/>
        </authorList>
    </citation>
    <scope>NUCLEOTIDE SEQUENCE [LARGE SCALE GENOMIC DNA]</scope>
</reference>
<gene>
    <name evidence="1" type="ORF">MS3_01758</name>
</gene>
<sequence>MMPLIKKSRISSSNELNFTGEHLLNGQHTIPSFHSSILTTINENNNNPITFPSVIPNLSSNQTSPLTMSSYTRNLNDCAENISKLSNLNWVSNNTSSHPYRGQIG</sequence>